<keyword evidence="4" id="KW-1185">Reference proteome</keyword>
<sequence>MANSPKGSGNPLLPIAIIGVVVVAIIAGVLAISEEEAPPDEPTVIAEDSVEGEPAGSGTLPEGEPAGMVENEGPIADETEEGITEQVDDVEPAADGVEAVPAADDVVTTGSDVEGETDADEQVSNTVDDTLDGAETSTETSDGVTPELLSTEATQAGGADGVQSEEPAAATLRVPDQPATEEFLIDEETVGTGDAENVDTPGPQDSTEPGVLPAGRDAQTNLDPEECQDIVRDSDTGGAAFIPTPSGPDANTREECLDTEEE</sequence>
<feature type="region of interest" description="Disordered" evidence="1">
    <location>
        <begin position="35"/>
        <end position="220"/>
    </location>
</feature>
<evidence type="ECO:0000256" key="2">
    <source>
        <dbReference type="SAM" id="Phobius"/>
    </source>
</evidence>
<feature type="compositionally biased region" description="Acidic residues" evidence="1">
    <location>
        <begin position="75"/>
        <end position="92"/>
    </location>
</feature>
<dbReference type="RefSeq" id="WP_085853885.1">
    <property type="nucleotide sequence ID" value="NZ_FOPF01000004.1"/>
</dbReference>
<reference evidence="3 4" key="1">
    <citation type="submission" date="2017-03" db="EMBL/GenBank/DDBJ databases">
        <authorList>
            <person name="Afonso C.L."/>
            <person name="Miller P.J."/>
            <person name="Scott M.A."/>
            <person name="Spackman E."/>
            <person name="Goraichik I."/>
            <person name="Dimitrov K.M."/>
            <person name="Suarez D.L."/>
            <person name="Swayne D.E."/>
        </authorList>
    </citation>
    <scope>NUCLEOTIDE SEQUENCE [LARGE SCALE GENOMIC DNA]</scope>
    <source>
        <strain evidence="3 4">CECT 7066</strain>
    </source>
</reference>
<protein>
    <submittedName>
        <fullName evidence="3">Uncharacterized protein</fullName>
    </submittedName>
</protein>
<keyword evidence="2" id="KW-0812">Transmembrane</keyword>
<dbReference type="OrthoDB" id="7862824at2"/>
<accession>A0A1Y5SL80</accession>
<dbReference type="STRING" id="315423.SAMN04488020_104277"/>
<organism evidence="3 4">
    <name type="scientific">Palleronia marisminoris</name>
    <dbReference type="NCBI Taxonomy" id="315423"/>
    <lineage>
        <taxon>Bacteria</taxon>
        <taxon>Pseudomonadati</taxon>
        <taxon>Pseudomonadota</taxon>
        <taxon>Alphaproteobacteria</taxon>
        <taxon>Rhodobacterales</taxon>
        <taxon>Roseobacteraceae</taxon>
        <taxon>Palleronia</taxon>
    </lineage>
</organism>
<dbReference type="EMBL" id="FWFV01000004">
    <property type="protein sequence ID" value="SLN43369.1"/>
    <property type="molecule type" value="Genomic_DNA"/>
</dbReference>
<evidence type="ECO:0000256" key="1">
    <source>
        <dbReference type="SAM" id="MobiDB-lite"/>
    </source>
</evidence>
<proteinExistence type="predicted"/>
<dbReference type="Proteomes" id="UP000193870">
    <property type="component" value="Unassembled WGS sequence"/>
</dbReference>
<name>A0A1Y5SL80_9RHOB</name>
<evidence type="ECO:0000313" key="4">
    <source>
        <dbReference type="Proteomes" id="UP000193870"/>
    </source>
</evidence>
<evidence type="ECO:0000313" key="3">
    <source>
        <dbReference type="EMBL" id="SLN43369.1"/>
    </source>
</evidence>
<dbReference type="AlphaFoldDB" id="A0A1Y5SL80"/>
<feature type="transmembrane region" description="Helical" evidence="2">
    <location>
        <begin position="12"/>
        <end position="32"/>
    </location>
</feature>
<feature type="region of interest" description="Disordered" evidence="1">
    <location>
        <begin position="235"/>
        <end position="262"/>
    </location>
</feature>
<keyword evidence="2" id="KW-1133">Transmembrane helix</keyword>
<gene>
    <name evidence="3" type="ORF">PAM7066_01900</name>
</gene>
<keyword evidence="2" id="KW-0472">Membrane</keyword>